<dbReference type="Proteomes" id="UP000324800">
    <property type="component" value="Unassembled WGS sequence"/>
</dbReference>
<comment type="caution">
    <text evidence="1">The sequence shown here is derived from an EMBL/GenBank/DDBJ whole genome shotgun (WGS) entry which is preliminary data.</text>
</comment>
<sequence>MYSVNVDHGTDESTIDEPFNAEDVPLIEPRGFLVIAWSAIETLRIEKINVRGYATVTLTSVILNPDLILNRRPYPHT</sequence>
<protein>
    <submittedName>
        <fullName evidence="1">Uncharacterized protein</fullName>
    </submittedName>
</protein>
<dbReference type="EMBL" id="SNRW01029547">
    <property type="protein sequence ID" value="KAA6358657.1"/>
    <property type="molecule type" value="Genomic_DNA"/>
</dbReference>
<gene>
    <name evidence="1" type="ORF">EZS28_045815</name>
</gene>
<accession>A0A5J4TK80</accession>
<proteinExistence type="predicted"/>
<name>A0A5J4TK80_9EUKA</name>
<evidence type="ECO:0000313" key="2">
    <source>
        <dbReference type="Proteomes" id="UP000324800"/>
    </source>
</evidence>
<evidence type="ECO:0000313" key="1">
    <source>
        <dbReference type="EMBL" id="KAA6358657.1"/>
    </source>
</evidence>
<dbReference type="AlphaFoldDB" id="A0A5J4TK80"/>
<organism evidence="1 2">
    <name type="scientific">Streblomastix strix</name>
    <dbReference type="NCBI Taxonomy" id="222440"/>
    <lineage>
        <taxon>Eukaryota</taxon>
        <taxon>Metamonada</taxon>
        <taxon>Preaxostyla</taxon>
        <taxon>Oxymonadida</taxon>
        <taxon>Streblomastigidae</taxon>
        <taxon>Streblomastix</taxon>
    </lineage>
</organism>
<reference evidence="1 2" key="1">
    <citation type="submission" date="2019-03" db="EMBL/GenBank/DDBJ databases">
        <title>Single cell metagenomics reveals metabolic interactions within the superorganism composed of flagellate Streblomastix strix and complex community of Bacteroidetes bacteria on its surface.</title>
        <authorList>
            <person name="Treitli S.C."/>
            <person name="Kolisko M."/>
            <person name="Husnik F."/>
            <person name="Keeling P."/>
            <person name="Hampl V."/>
        </authorList>
    </citation>
    <scope>NUCLEOTIDE SEQUENCE [LARGE SCALE GENOMIC DNA]</scope>
    <source>
        <strain evidence="1">ST1C</strain>
    </source>
</reference>